<dbReference type="PANTHER" id="PTHR43459">
    <property type="entry name" value="ENOYL-COA HYDRATASE"/>
    <property type="match status" value="1"/>
</dbReference>
<dbReference type="Gene3D" id="3.90.226.10">
    <property type="entry name" value="2-enoyl-CoA Hydratase, Chain A, domain 1"/>
    <property type="match status" value="1"/>
</dbReference>
<dbReference type="Pfam" id="PF00378">
    <property type="entry name" value="ECH_1"/>
    <property type="match status" value="1"/>
</dbReference>
<dbReference type="InterPro" id="IPR001753">
    <property type="entry name" value="Enoyl-CoA_hydra/iso"/>
</dbReference>
<dbReference type="InterPro" id="IPR029045">
    <property type="entry name" value="ClpP/crotonase-like_dom_sf"/>
</dbReference>
<organism evidence="2">
    <name type="scientific">Marinobacter antarcticus</name>
    <dbReference type="NCBI Taxonomy" id="564117"/>
    <lineage>
        <taxon>Bacteria</taxon>
        <taxon>Pseudomonadati</taxon>
        <taxon>Pseudomonadota</taxon>
        <taxon>Gammaproteobacteria</taxon>
        <taxon>Pseudomonadales</taxon>
        <taxon>Marinobacteraceae</taxon>
        <taxon>Marinobacter</taxon>
    </lineage>
</organism>
<evidence type="ECO:0000313" key="2">
    <source>
        <dbReference type="EMBL" id="HEA52904.1"/>
    </source>
</evidence>
<feature type="non-terminal residue" evidence="2">
    <location>
        <position position="1"/>
    </location>
</feature>
<name>A0A831VW86_9GAMM</name>
<dbReference type="Proteomes" id="UP000885748">
    <property type="component" value="Unassembled WGS sequence"/>
</dbReference>
<gene>
    <name evidence="2" type="ORF">ENI00_11420</name>
</gene>
<dbReference type="InterPro" id="IPR014748">
    <property type="entry name" value="Enoyl-CoA_hydra_C"/>
</dbReference>
<comment type="similarity">
    <text evidence="1">Belongs to the enoyl-CoA hydratase/isomerase family.</text>
</comment>
<accession>A0A831VW86</accession>
<comment type="caution">
    <text evidence="2">The sequence shown here is derived from an EMBL/GenBank/DDBJ whole genome shotgun (WGS) entry which is preliminary data.</text>
</comment>
<evidence type="ECO:0000256" key="1">
    <source>
        <dbReference type="ARBA" id="ARBA00005254"/>
    </source>
</evidence>
<reference evidence="2" key="1">
    <citation type="journal article" date="2020" name="mSystems">
        <title>Genome- and Community-Level Interaction Insights into Carbon Utilization and Element Cycling Functions of Hydrothermarchaeota in Hydrothermal Sediment.</title>
        <authorList>
            <person name="Zhou Z."/>
            <person name="Liu Y."/>
            <person name="Xu W."/>
            <person name="Pan J."/>
            <person name="Luo Z.H."/>
            <person name="Li M."/>
        </authorList>
    </citation>
    <scope>NUCLEOTIDE SEQUENCE [LARGE SCALE GENOMIC DNA]</scope>
    <source>
        <strain evidence="2">HyVt-357</strain>
    </source>
</reference>
<dbReference type="GO" id="GO:0004300">
    <property type="term" value="F:enoyl-CoA hydratase activity"/>
    <property type="evidence" value="ECO:0007669"/>
    <property type="project" value="UniProtKB-EC"/>
</dbReference>
<keyword evidence="2" id="KW-0456">Lyase</keyword>
<dbReference type="GO" id="GO:0016853">
    <property type="term" value="F:isomerase activity"/>
    <property type="evidence" value="ECO:0007669"/>
    <property type="project" value="UniProtKB-KW"/>
</dbReference>
<dbReference type="RefSeq" id="WP_304102211.1">
    <property type="nucleotide sequence ID" value="NZ_DRGY01000089.1"/>
</dbReference>
<dbReference type="EC" id="4.2.1.17" evidence="2"/>
<proteinExistence type="inferred from homology"/>
<dbReference type="EMBL" id="DRGY01000089">
    <property type="protein sequence ID" value="HEA52904.1"/>
    <property type="molecule type" value="Genomic_DNA"/>
</dbReference>
<protein>
    <submittedName>
        <fullName evidence="2">2-(1,2-epoxy-1,2-dihydrophenyl)acetyl-CoA isomerase</fullName>
        <ecNumber evidence="2">4.2.1.17</ecNumber>
    </submittedName>
</protein>
<dbReference type="SUPFAM" id="SSF52096">
    <property type="entry name" value="ClpP/crotonase"/>
    <property type="match status" value="1"/>
</dbReference>
<sequence length="105" mass="11897">MCIRDRALLGDKLSAEKAEQWGMIWQCVEDDALQDEAMKLARHFATQPTKGLGMIKRALHASADNSFEEQVLVERDLQRLAGRTEDYREGVAAFMAKRAPEFKGK</sequence>
<dbReference type="PANTHER" id="PTHR43459:SF1">
    <property type="entry name" value="EG:BACN32G11.4 PROTEIN"/>
    <property type="match status" value="1"/>
</dbReference>
<keyword evidence="2" id="KW-0413">Isomerase</keyword>
<dbReference type="AlphaFoldDB" id="A0A831VW86"/>
<dbReference type="Gene3D" id="1.10.12.10">
    <property type="entry name" value="Lyase 2-enoyl-coa Hydratase, Chain A, domain 2"/>
    <property type="match status" value="1"/>
</dbReference>